<protein>
    <recommendedName>
        <fullName evidence="4">Exportin-2</fullName>
    </recommendedName>
    <alternativeName>
        <fullName evidence="9">Importin-alpha re-exporter</fullName>
    </alternativeName>
</protein>
<dbReference type="Proteomes" id="UP000215902">
    <property type="component" value="Unassembled WGS sequence"/>
</dbReference>
<evidence type="ECO:0000256" key="7">
    <source>
        <dbReference type="ARBA" id="ARBA00022927"/>
    </source>
</evidence>
<evidence type="ECO:0000256" key="1">
    <source>
        <dbReference type="ARBA" id="ARBA00004123"/>
    </source>
</evidence>
<keyword evidence="8" id="KW-0539">Nucleus</keyword>
<keyword evidence="5" id="KW-0813">Transport</keyword>
<name>A0A267EK22_9PLAT</name>
<dbReference type="InterPro" id="IPR016024">
    <property type="entry name" value="ARM-type_fold"/>
</dbReference>
<proteinExistence type="inferred from homology"/>
<gene>
    <name evidence="11" type="ORF">BOX15_Mlig009064g1</name>
</gene>
<organism evidence="11 12">
    <name type="scientific">Macrostomum lignano</name>
    <dbReference type="NCBI Taxonomy" id="282301"/>
    <lineage>
        <taxon>Eukaryota</taxon>
        <taxon>Metazoa</taxon>
        <taxon>Spiralia</taxon>
        <taxon>Lophotrochozoa</taxon>
        <taxon>Platyhelminthes</taxon>
        <taxon>Rhabditophora</taxon>
        <taxon>Macrostomorpha</taxon>
        <taxon>Macrostomida</taxon>
        <taxon>Macrostomidae</taxon>
        <taxon>Macrostomum</taxon>
    </lineage>
</organism>
<evidence type="ECO:0000313" key="12">
    <source>
        <dbReference type="Proteomes" id="UP000215902"/>
    </source>
</evidence>
<dbReference type="InterPro" id="IPR011989">
    <property type="entry name" value="ARM-like"/>
</dbReference>
<dbReference type="GO" id="GO:0005049">
    <property type="term" value="F:nuclear export signal receptor activity"/>
    <property type="evidence" value="ECO:0007669"/>
    <property type="project" value="TreeGrafter"/>
</dbReference>
<dbReference type="EMBL" id="NIVC01001990">
    <property type="protein sequence ID" value="PAA61875.1"/>
    <property type="molecule type" value="Genomic_DNA"/>
</dbReference>
<dbReference type="PROSITE" id="PS50166">
    <property type="entry name" value="IMPORTIN_B_NT"/>
    <property type="match status" value="1"/>
</dbReference>
<keyword evidence="7" id="KW-0653">Protein transport</keyword>
<dbReference type="STRING" id="282301.A0A267EK22"/>
<comment type="similarity">
    <text evidence="3">Belongs to the XPO2/CSE1 family.</text>
</comment>
<dbReference type="Pfam" id="PF03810">
    <property type="entry name" value="IBN_N"/>
    <property type="match status" value="1"/>
</dbReference>
<keyword evidence="6" id="KW-0963">Cytoplasm</keyword>
<dbReference type="InterPro" id="IPR013713">
    <property type="entry name" value="XPO2_central"/>
</dbReference>
<evidence type="ECO:0000256" key="8">
    <source>
        <dbReference type="ARBA" id="ARBA00023242"/>
    </source>
</evidence>
<comment type="caution">
    <text evidence="11">The sequence shown here is derived from an EMBL/GenBank/DDBJ whole genome shotgun (WGS) entry which is preliminary data.</text>
</comment>
<dbReference type="GO" id="GO:0005829">
    <property type="term" value="C:cytosol"/>
    <property type="evidence" value="ECO:0007669"/>
    <property type="project" value="TreeGrafter"/>
</dbReference>
<evidence type="ECO:0000313" key="11">
    <source>
        <dbReference type="EMBL" id="PAA61875.1"/>
    </source>
</evidence>
<evidence type="ECO:0000259" key="10">
    <source>
        <dbReference type="PROSITE" id="PS50166"/>
    </source>
</evidence>
<dbReference type="InterPro" id="IPR001494">
    <property type="entry name" value="Importin-beta_N"/>
</dbReference>
<evidence type="ECO:0000256" key="6">
    <source>
        <dbReference type="ARBA" id="ARBA00022490"/>
    </source>
</evidence>
<dbReference type="InterPro" id="IPR005043">
    <property type="entry name" value="XPO2_C"/>
</dbReference>
<keyword evidence="12" id="KW-1185">Reference proteome</keyword>
<reference evidence="11 12" key="1">
    <citation type="submission" date="2017-06" db="EMBL/GenBank/DDBJ databases">
        <title>A platform for efficient transgenesis in Macrostomum lignano, a flatworm model organism for stem cell research.</title>
        <authorList>
            <person name="Berezikov E."/>
        </authorList>
    </citation>
    <scope>NUCLEOTIDE SEQUENCE [LARGE SCALE GENOMIC DNA]</scope>
    <source>
        <strain evidence="11">DV1</strain>
        <tissue evidence="11">Whole organism</tissue>
    </source>
</reference>
<evidence type="ECO:0000256" key="2">
    <source>
        <dbReference type="ARBA" id="ARBA00004496"/>
    </source>
</evidence>
<evidence type="ECO:0000256" key="5">
    <source>
        <dbReference type="ARBA" id="ARBA00022448"/>
    </source>
</evidence>
<dbReference type="Pfam" id="PF03378">
    <property type="entry name" value="CAS_CSE1"/>
    <property type="match status" value="1"/>
</dbReference>
<dbReference type="PANTHER" id="PTHR10997:SF8">
    <property type="entry name" value="EXPORTIN-2"/>
    <property type="match status" value="1"/>
</dbReference>
<accession>A0A267EK22</accession>
<dbReference type="PANTHER" id="PTHR10997">
    <property type="entry name" value="IMPORTIN-7, 8, 11"/>
    <property type="match status" value="1"/>
</dbReference>
<dbReference type="FunFam" id="1.25.10.10:FF:000057">
    <property type="entry name" value="Exportin-2 isoform 1"/>
    <property type="match status" value="1"/>
</dbReference>
<dbReference type="SMART" id="SM00913">
    <property type="entry name" value="IBN_N"/>
    <property type="match status" value="1"/>
</dbReference>
<dbReference type="GO" id="GO:0006611">
    <property type="term" value="P:protein export from nucleus"/>
    <property type="evidence" value="ECO:0007669"/>
    <property type="project" value="TreeGrafter"/>
</dbReference>
<dbReference type="GO" id="GO:0006606">
    <property type="term" value="P:protein import into nucleus"/>
    <property type="evidence" value="ECO:0007669"/>
    <property type="project" value="TreeGrafter"/>
</dbReference>
<evidence type="ECO:0000256" key="3">
    <source>
        <dbReference type="ARBA" id="ARBA00008669"/>
    </source>
</evidence>
<dbReference type="AlphaFoldDB" id="A0A267EK22"/>
<dbReference type="SUPFAM" id="SSF48371">
    <property type="entry name" value="ARM repeat"/>
    <property type="match status" value="1"/>
</dbReference>
<dbReference type="Gene3D" id="1.25.10.10">
    <property type="entry name" value="Leucine-rich Repeat Variant"/>
    <property type="match status" value="1"/>
</dbReference>
<dbReference type="GO" id="GO:0031267">
    <property type="term" value="F:small GTPase binding"/>
    <property type="evidence" value="ECO:0007669"/>
    <property type="project" value="InterPro"/>
</dbReference>
<dbReference type="Pfam" id="PF08506">
    <property type="entry name" value="Cse1"/>
    <property type="match status" value="1"/>
</dbReference>
<sequence length="976" mass="107788">MEAIVKHIENTVSPDPAVRKPSEQHLQSSACQPGFPLSLLHIVCQPNLSSTVRLSAAVLLKNSVKQHWRDDEAADTSIAHDDRERLKVELVDAMLSSPAALQNQLSDVIALIGRADFPDRWPGLIGQLVARFSSGDFHAINGVLKTAHSLFRRYRYESRSDRLWLEIKYVLQNFAQPLTDLFLAAMDYAAAQASASNKDGLQTVCGCLLLICKIFYSLNYQDIPEFFEDNMPKWMPRLRELLQLRSPLLESADPDEAGILEQIGSQICEIVSLYACKYDEEFAPYLPDFVKDVWSLLLATGPQSKYDLLVSNAIKFLASVAERPQNKQLFGEPETLRQLCERIVIPNMHLRPSDEELFHYNAEEYIRRDMEGSDQDTRRRAACDLVRALCKSFEGPVIGHFSQYVQHLLQEYSANRQSAWRSKDAALYLVTSLAAKAQTSRHGVTQATELVNMAEFCRTQALPELQESGVDTLPVVRAACLKFLVTFRSQLPPDMIIGALPLAVAHLAAESPVCHSYAAAFLENAQTVRNAGALVVTSENMPEPQALFQGLFGLLSRAGSEENDYAMKCLMRSLFTYKRRSLSCFGLIVPRLTYIIQQVSKNPSKPLFNHYLFESLCLCVTTACQADSSSAAQFEAALFPLFQDILQRDVTDFLPYTFQVLAVLLEQHRDGPSEPYWALFPFLLAPVLWESPANVPALARLLRAFVRSAGQSLTEARVSSVLGVFQKLLESKAHDHHAFALLCQLVVSLPDALMEKYTRPVLMLVFQRLMRTRTVKYVKQLLVFLAAYALAKGADRLVAAVDGVQAGMFAMVVESLMLADMQKVDAGADRRVCSLGFSRVLTECPAMLSTYAAQWPKLLTALVALIELPQAEVGEEDQLAGAFASDGPAGDHAGGIGSGAASYNQLVFAGKPATVDLSLISGGAAGGTDAKSGLARGLRDLSMRAPGQLQPLIRQADPQAQQYLQQYLSANNVQLA</sequence>
<dbReference type="GO" id="GO:0005635">
    <property type="term" value="C:nuclear envelope"/>
    <property type="evidence" value="ECO:0007669"/>
    <property type="project" value="TreeGrafter"/>
</dbReference>
<feature type="domain" description="Importin N-terminal" evidence="10">
    <location>
        <begin position="22"/>
        <end position="96"/>
    </location>
</feature>
<comment type="subcellular location">
    <subcellularLocation>
        <location evidence="2">Cytoplasm</location>
    </subcellularLocation>
    <subcellularLocation>
        <location evidence="1">Nucleus</location>
    </subcellularLocation>
</comment>
<evidence type="ECO:0000256" key="4">
    <source>
        <dbReference type="ARBA" id="ARBA00018945"/>
    </source>
</evidence>
<evidence type="ECO:0000256" key="9">
    <source>
        <dbReference type="ARBA" id="ARBA00030693"/>
    </source>
</evidence>
<dbReference type="OrthoDB" id="3268246at2759"/>